<dbReference type="PANTHER" id="PTHR11145:SF8">
    <property type="entry name" value="RE57120P"/>
    <property type="match status" value="1"/>
</dbReference>
<name>A0A2K6VL71_ONCVO</name>
<reference evidence="2" key="1">
    <citation type="submission" date="2013-10" db="EMBL/GenBank/DDBJ databases">
        <title>Genome sequencing of Onchocerca volvulus.</title>
        <authorList>
            <person name="Cotton J."/>
            <person name="Tsai J."/>
            <person name="Stanley E."/>
            <person name="Tracey A."/>
            <person name="Holroyd N."/>
            <person name="Lustigman S."/>
            <person name="Berriman M."/>
        </authorList>
    </citation>
    <scope>NUCLEOTIDE SEQUENCE</scope>
</reference>
<dbReference type="Pfam" id="PF02214">
    <property type="entry name" value="BTB_2"/>
    <property type="match status" value="1"/>
</dbReference>
<organism evidence="1 2">
    <name type="scientific">Onchocerca volvulus</name>
    <dbReference type="NCBI Taxonomy" id="6282"/>
    <lineage>
        <taxon>Eukaryota</taxon>
        <taxon>Metazoa</taxon>
        <taxon>Ecdysozoa</taxon>
        <taxon>Nematoda</taxon>
        <taxon>Chromadorea</taxon>
        <taxon>Rhabditida</taxon>
        <taxon>Spirurina</taxon>
        <taxon>Spiruromorpha</taxon>
        <taxon>Filarioidea</taxon>
        <taxon>Onchocercidae</taxon>
        <taxon>Onchocerca</taxon>
    </lineage>
</organism>
<dbReference type="InterPro" id="IPR045068">
    <property type="entry name" value="BACURD1-3"/>
</dbReference>
<dbReference type="AlphaFoldDB" id="A0A2K6VL71"/>
<dbReference type="EnsemblMetazoa" id="OVOC1216.1">
    <property type="protein sequence ID" value="OVOC1216.1"/>
    <property type="gene ID" value="WBGene00238025"/>
</dbReference>
<dbReference type="GO" id="GO:0051260">
    <property type="term" value="P:protein homooligomerization"/>
    <property type="evidence" value="ECO:0007669"/>
    <property type="project" value="InterPro"/>
</dbReference>
<dbReference type="PROSITE" id="PS50108">
    <property type="entry name" value="CRIB"/>
    <property type="match status" value="1"/>
</dbReference>
<dbReference type="Gene3D" id="3.30.710.10">
    <property type="entry name" value="Potassium Channel Kv1.1, Chain A"/>
    <property type="match status" value="1"/>
</dbReference>
<dbReference type="InterPro" id="IPR011333">
    <property type="entry name" value="SKP1/BTB/POZ_sf"/>
</dbReference>
<dbReference type="PANTHER" id="PTHR11145">
    <property type="entry name" value="BTB/POZ DOMAIN-CONTAINING ADAPTER FOR CUL3-MEDIATED RHOA DEGRADATION PROTEIN FAMILY MEMBER"/>
    <property type="match status" value="1"/>
</dbReference>
<protein>
    <submittedName>
        <fullName evidence="1">CRIB domain-containing protein</fullName>
    </submittedName>
</protein>
<dbReference type="Proteomes" id="UP000024404">
    <property type="component" value="Unassembled WGS sequence"/>
</dbReference>
<reference evidence="1" key="2">
    <citation type="submission" date="2018-02" db="UniProtKB">
        <authorList>
            <consortium name="EnsemblMetazoa"/>
        </authorList>
    </citation>
    <scope>IDENTIFICATION</scope>
</reference>
<accession>A0A2K6VL71</accession>
<dbReference type="SUPFAM" id="SSF54695">
    <property type="entry name" value="POZ domain"/>
    <property type="match status" value="1"/>
</dbReference>
<proteinExistence type="predicted"/>
<dbReference type="InterPro" id="IPR000095">
    <property type="entry name" value="CRIB_dom"/>
</dbReference>
<evidence type="ECO:0000313" key="2">
    <source>
        <dbReference type="Proteomes" id="UP000024404"/>
    </source>
</evidence>
<keyword evidence="2" id="KW-1185">Reference proteome</keyword>
<dbReference type="STRING" id="6282.A0A2K6VL71"/>
<dbReference type="CDD" id="cd18316">
    <property type="entry name" value="BTB_POZ_KCTD-like"/>
    <property type="match status" value="1"/>
</dbReference>
<sequence>MDKRCIVLDIGGRLFKTKITTLASINGSYFQQLFNTKWDHLLDSDGHLFLDRDGDIFPVILGYLRHGKSYPLPVVEKIRSYMKRNFIPSKTSIKSSNSISGHYSTQNFQNMLLMKETTTKPVLSIPTIAPPLPQKSTKNDETVMQQFARKLSRKHSKDKIEIGAPNEFKHVVHIGRADDGHKIIIDHSNNEQMTLKAIVQTIYDEISTLPIVYSLIDADKNENRSESIEIFFAGSTIQACHNNTSLSSQKISTSLQTGLYDNCCYEIARSDKTKKFHVKRIKNDPIVSNL</sequence>
<dbReference type="EMBL" id="CMVM020000031">
    <property type="status" value="NOT_ANNOTATED_CDS"/>
    <property type="molecule type" value="Genomic_DNA"/>
</dbReference>
<dbReference type="InterPro" id="IPR003131">
    <property type="entry name" value="T1-type_BTB"/>
</dbReference>
<evidence type="ECO:0000313" key="1">
    <source>
        <dbReference type="EnsemblMetazoa" id="OVOC1216.1"/>
    </source>
</evidence>